<dbReference type="AlphaFoldDB" id="A0A4S4L6G6"/>
<dbReference type="GO" id="GO:0006896">
    <property type="term" value="P:Golgi to vacuole transport"/>
    <property type="evidence" value="ECO:0007669"/>
    <property type="project" value="UniProtKB-ARBA"/>
</dbReference>
<evidence type="ECO:0000256" key="5">
    <source>
        <dbReference type="ARBA" id="ARBA00023136"/>
    </source>
</evidence>
<evidence type="ECO:0000256" key="4">
    <source>
        <dbReference type="ARBA" id="ARBA00023054"/>
    </source>
</evidence>
<evidence type="ECO:0000313" key="10">
    <source>
        <dbReference type="Proteomes" id="UP000308199"/>
    </source>
</evidence>
<name>A0A4S4L6G6_9AGAM</name>
<dbReference type="Gene3D" id="1.20.5.110">
    <property type="match status" value="1"/>
</dbReference>
<accession>A0A4S4L6G6</accession>
<sequence length="232" mass="26204">MSLAKLTSLSTQTLSLLLERQRLQTMSQPPPAITTQHIVRNLDQLRIGILEFEAKESERSEASGLLRNQFTRMRDMLGRDGESVESLPDRVKETQETRTASSSSLPQTSSQKHLPYVPYSDEPPPSPDKDFEPSEVLQQQRLLMDEQDAHLDHLSLSVGRQRDISLQINDELEVHTGLLDEFDHGLDNTHNRLGGARRRLESFGRGVKGNLSTYIIAALILILLILIIIFKT</sequence>
<dbReference type="SUPFAM" id="SSF58038">
    <property type="entry name" value="SNARE fusion complex"/>
    <property type="match status" value="1"/>
</dbReference>
<dbReference type="OrthoDB" id="244190at2759"/>
<comment type="subcellular location">
    <subcellularLocation>
        <location evidence="1">Endomembrane system</location>
    </subcellularLocation>
</comment>
<reference evidence="9 10" key="1">
    <citation type="submission" date="2019-02" db="EMBL/GenBank/DDBJ databases">
        <title>Genome sequencing of the rare red list fungi Phellinidium pouzarii.</title>
        <authorList>
            <person name="Buettner E."/>
            <person name="Kellner H."/>
        </authorList>
    </citation>
    <scope>NUCLEOTIDE SEQUENCE [LARGE SCALE GENOMIC DNA]</scope>
    <source>
        <strain evidence="9 10">DSM 108285</strain>
    </source>
</reference>
<dbReference type="PROSITE" id="PS50192">
    <property type="entry name" value="T_SNARE"/>
    <property type="match status" value="1"/>
</dbReference>
<dbReference type="InterPro" id="IPR000727">
    <property type="entry name" value="T_SNARE_dom"/>
</dbReference>
<organism evidence="9 10">
    <name type="scientific">Phellinidium pouzarii</name>
    <dbReference type="NCBI Taxonomy" id="167371"/>
    <lineage>
        <taxon>Eukaryota</taxon>
        <taxon>Fungi</taxon>
        <taxon>Dikarya</taxon>
        <taxon>Basidiomycota</taxon>
        <taxon>Agaricomycotina</taxon>
        <taxon>Agaricomycetes</taxon>
        <taxon>Hymenochaetales</taxon>
        <taxon>Hymenochaetaceae</taxon>
        <taxon>Phellinidium</taxon>
    </lineage>
</organism>
<keyword evidence="4" id="KW-0175">Coiled coil</keyword>
<dbReference type="FunFam" id="1.20.5.110:FF:000060">
    <property type="entry name" value="SNARE complex subunit (Syn8)"/>
    <property type="match status" value="1"/>
</dbReference>
<dbReference type="Proteomes" id="UP000308199">
    <property type="component" value="Unassembled WGS sequence"/>
</dbReference>
<dbReference type="GO" id="GO:0061025">
    <property type="term" value="P:membrane fusion"/>
    <property type="evidence" value="ECO:0007669"/>
    <property type="project" value="UniProtKB-ARBA"/>
</dbReference>
<dbReference type="CDD" id="cd15859">
    <property type="entry name" value="SNARE_SYN8"/>
    <property type="match status" value="1"/>
</dbReference>
<comment type="caution">
    <text evidence="9">The sequence shown here is derived from an EMBL/GenBank/DDBJ whole genome shotgun (WGS) entry which is preliminary data.</text>
</comment>
<gene>
    <name evidence="9" type="ORF">EW145_g3684</name>
</gene>
<keyword evidence="7" id="KW-0812">Transmembrane</keyword>
<keyword evidence="3" id="KW-0653">Protein transport</keyword>
<evidence type="ECO:0000313" key="9">
    <source>
        <dbReference type="EMBL" id="THH07009.1"/>
    </source>
</evidence>
<evidence type="ECO:0000256" key="6">
    <source>
        <dbReference type="SAM" id="MobiDB-lite"/>
    </source>
</evidence>
<feature type="transmembrane region" description="Helical" evidence="7">
    <location>
        <begin position="211"/>
        <end position="230"/>
    </location>
</feature>
<evidence type="ECO:0000256" key="2">
    <source>
        <dbReference type="ARBA" id="ARBA00022448"/>
    </source>
</evidence>
<keyword evidence="7" id="KW-1133">Transmembrane helix</keyword>
<dbReference type="SMART" id="SM00397">
    <property type="entry name" value="t_SNARE"/>
    <property type="match status" value="1"/>
</dbReference>
<keyword evidence="5 7" id="KW-0472">Membrane</keyword>
<evidence type="ECO:0000256" key="1">
    <source>
        <dbReference type="ARBA" id="ARBA00004308"/>
    </source>
</evidence>
<protein>
    <recommendedName>
        <fullName evidence="8">t-SNARE coiled-coil homology domain-containing protein</fullName>
    </recommendedName>
</protein>
<evidence type="ECO:0000259" key="8">
    <source>
        <dbReference type="PROSITE" id="PS50192"/>
    </source>
</evidence>
<dbReference type="EMBL" id="SGPK01000164">
    <property type="protein sequence ID" value="THH07009.1"/>
    <property type="molecule type" value="Genomic_DNA"/>
</dbReference>
<keyword evidence="10" id="KW-1185">Reference proteome</keyword>
<feature type="domain" description="T-SNARE coiled-coil homology" evidence="8">
    <location>
        <begin position="141"/>
        <end position="203"/>
    </location>
</feature>
<feature type="region of interest" description="Disordered" evidence="6">
    <location>
        <begin position="78"/>
        <end position="134"/>
    </location>
</feature>
<proteinExistence type="predicted"/>
<keyword evidence="2" id="KW-0813">Transport</keyword>
<evidence type="ECO:0000256" key="3">
    <source>
        <dbReference type="ARBA" id="ARBA00022927"/>
    </source>
</evidence>
<dbReference type="GO" id="GO:0015031">
    <property type="term" value="P:protein transport"/>
    <property type="evidence" value="ECO:0007669"/>
    <property type="project" value="UniProtKB-KW"/>
</dbReference>
<evidence type="ECO:0000256" key="7">
    <source>
        <dbReference type="SAM" id="Phobius"/>
    </source>
</evidence>
<feature type="compositionally biased region" description="Low complexity" evidence="6">
    <location>
        <begin position="101"/>
        <end position="110"/>
    </location>
</feature>
<feature type="compositionally biased region" description="Basic and acidic residues" evidence="6">
    <location>
        <begin position="78"/>
        <end position="96"/>
    </location>
</feature>
<dbReference type="GO" id="GO:0005768">
    <property type="term" value="C:endosome"/>
    <property type="evidence" value="ECO:0007669"/>
    <property type="project" value="UniProtKB-ARBA"/>
</dbReference>